<dbReference type="GO" id="GO:0005524">
    <property type="term" value="F:ATP binding"/>
    <property type="evidence" value="ECO:0007669"/>
    <property type="project" value="UniProtKB-KW"/>
</dbReference>
<keyword evidence="7" id="KW-0067">ATP-binding</keyword>
<gene>
    <name evidence="13" type="primary">LOC106741640</name>
</gene>
<dbReference type="Gene3D" id="1.10.3380.30">
    <property type="match status" value="2"/>
</dbReference>
<dbReference type="GO" id="GO:0003723">
    <property type="term" value="F:RNA binding"/>
    <property type="evidence" value="ECO:0007669"/>
    <property type="project" value="InterPro"/>
</dbReference>
<evidence type="ECO:0000313" key="12">
    <source>
        <dbReference type="Proteomes" id="UP000515204"/>
    </source>
</evidence>
<dbReference type="InterPro" id="IPR011545">
    <property type="entry name" value="DEAD/DEAH_box_helicase_dom"/>
</dbReference>
<dbReference type="FunFam" id="1.10.3380.30:FF:000002">
    <property type="entry name" value="superkiller viralicidic activity 2-like 2"/>
    <property type="match status" value="1"/>
</dbReference>
<proteinExistence type="inferred from homology"/>
<dbReference type="Pfam" id="PF00270">
    <property type="entry name" value="DEAD"/>
    <property type="match status" value="1"/>
</dbReference>
<feature type="domain" description="Helicase C-terminal" evidence="11">
    <location>
        <begin position="387"/>
        <end position="559"/>
    </location>
</feature>
<feature type="coiled-coil region" evidence="9">
    <location>
        <begin position="798"/>
        <end position="828"/>
    </location>
</feature>
<dbReference type="InterPro" id="IPR027417">
    <property type="entry name" value="P-loop_NTPase"/>
</dbReference>
<evidence type="ECO:0000256" key="9">
    <source>
        <dbReference type="SAM" id="Coils"/>
    </source>
</evidence>
<evidence type="ECO:0000256" key="4">
    <source>
        <dbReference type="ARBA" id="ARBA00022741"/>
    </source>
</evidence>
<evidence type="ECO:0000313" key="13">
    <source>
        <dbReference type="RefSeq" id="XP_014469334.1"/>
    </source>
</evidence>
<dbReference type="GO" id="GO:0006401">
    <property type="term" value="P:RNA catabolic process"/>
    <property type="evidence" value="ECO:0007669"/>
    <property type="project" value="InterPro"/>
</dbReference>
<dbReference type="InterPro" id="IPR014001">
    <property type="entry name" value="Helicase_ATP-bd"/>
</dbReference>
<dbReference type="SMART" id="SM00487">
    <property type="entry name" value="DEXDc"/>
    <property type="match status" value="1"/>
</dbReference>
<comment type="similarity">
    <text evidence="2">Belongs to the helicase family. SKI2 subfamily.</text>
</comment>
<dbReference type="Proteomes" id="UP000515204">
    <property type="component" value="Unplaced"/>
</dbReference>
<dbReference type="Gene3D" id="2.40.30.300">
    <property type="match status" value="1"/>
</dbReference>
<dbReference type="PIRSF" id="PIRSF005198">
    <property type="entry name" value="Antiviral_helicase_SKI2"/>
    <property type="match status" value="1"/>
</dbReference>
<dbReference type="InterPro" id="IPR012961">
    <property type="entry name" value="Ski2/MTR4_C"/>
</dbReference>
<dbReference type="GO" id="GO:0000460">
    <property type="term" value="P:maturation of 5.8S rRNA"/>
    <property type="evidence" value="ECO:0007669"/>
    <property type="project" value="TreeGrafter"/>
</dbReference>
<accession>A0A6P3WUK4</accession>
<dbReference type="PROSITE" id="PS51192">
    <property type="entry name" value="HELICASE_ATP_BIND_1"/>
    <property type="match status" value="1"/>
</dbReference>
<organism evidence="12 13">
    <name type="scientific">Dinoponera quadriceps</name>
    <name type="common">South American ant</name>
    <dbReference type="NCBI Taxonomy" id="609295"/>
    <lineage>
        <taxon>Eukaryota</taxon>
        <taxon>Metazoa</taxon>
        <taxon>Ecdysozoa</taxon>
        <taxon>Arthropoda</taxon>
        <taxon>Hexapoda</taxon>
        <taxon>Insecta</taxon>
        <taxon>Pterygota</taxon>
        <taxon>Neoptera</taxon>
        <taxon>Endopterygota</taxon>
        <taxon>Hymenoptera</taxon>
        <taxon>Apocrita</taxon>
        <taxon>Aculeata</taxon>
        <taxon>Formicoidea</taxon>
        <taxon>Formicidae</taxon>
        <taxon>Ponerinae</taxon>
        <taxon>Ponerini</taxon>
        <taxon>Dinoponera</taxon>
    </lineage>
</organism>
<feature type="domain" description="Helicase ATP-binding" evidence="10">
    <location>
        <begin position="126"/>
        <end position="282"/>
    </location>
</feature>
<dbReference type="AlphaFoldDB" id="A0A6P3WUK4"/>
<dbReference type="InterPro" id="IPR025696">
    <property type="entry name" value="Beta-barrel_MTR4"/>
</dbReference>
<keyword evidence="6" id="KW-0347">Helicase</keyword>
<dbReference type="Pfam" id="PF21408">
    <property type="entry name" value="MTR4-like_stalk"/>
    <property type="match status" value="1"/>
</dbReference>
<dbReference type="Pfam" id="PF13234">
    <property type="entry name" value="MTR4_beta-barrel"/>
    <property type="match status" value="1"/>
</dbReference>
<dbReference type="InterPro" id="IPR001650">
    <property type="entry name" value="Helicase_C-like"/>
</dbReference>
<dbReference type="KEGG" id="dqu:106741640"/>
<keyword evidence="12" id="KW-1185">Reference proteome</keyword>
<dbReference type="SMART" id="SM00490">
    <property type="entry name" value="HELICc"/>
    <property type="match status" value="1"/>
</dbReference>
<evidence type="ECO:0000259" key="10">
    <source>
        <dbReference type="PROSITE" id="PS51192"/>
    </source>
</evidence>
<dbReference type="CTD" id="48782"/>
<evidence type="ECO:0000256" key="5">
    <source>
        <dbReference type="ARBA" id="ARBA00022801"/>
    </source>
</evidence>
<dbReference type="Gene3D" id="3.40.50.300">
    <property type="entry name" value="P-loop containing nucleotide triphosphate hydrolases"/>
    <property type="match status" value="2"/>
</dbReference>
<dbReference type="SMART" id="SM01142">
    <property type="entry name" value="DSHCT"/>
    <property type="match status" value="1"/>
</dbReference>
<dbReference type="Pfam" id="PF00271">
    <property type="entry name" value="Helicase_C"/>
    <property type="match status" value="1"/>
</dbReference>
<dbReference type="GO" id="GO:0003724">
    <property type="term" value="F:RNA helicase activity"/>
    <property type="evidence" value="ECO:0007669"/>
    <property type="project" value="InterPro"/>
</dbReference>
<dbReference type="InterPro" id="IPR048392">
    <property type="entry name" value="MTR4-like_stalk"/>
</dbReference>
<keyword evidence="9" id="KW-0175">Coiled coil</keyword>
<dbReference type="GO" id="GO:0016787">
    <property type="term" value="F:hydrolase activity"/>
    <property type="evidence" value="ECO:0007669"/>
    <property type="project" value="UniProtKB-KW"/>
</dbReference>
<keyword evidence="4" id="KW-0547">Nucleotide-binding</keyword>
<keyword evidence="3" id="KW-0698">rRNA processing</keyword>
<keyword evidence="8" id="KW-0539">Nucleus</keyword>
<sequence length="1018" mass="116724">MATQNDIDDLFSVFDEEGDEVEIIPLPTKSDILLKKNESAVGAKRQHDEDDDKIFVKKIRHDPVVDDINLEEIACRIKIHTIESIEACTHEVAVPPEQEYVSLERKEGKPAKEYKFILDPFQKEAILCIENNQSVLVSAHTSAGKTVVAEYAIACSLRDKQRVIYTTPIKALSNQKYREFYEEFKDVGLVTGDVTINPTASVLIMTTEILRNMLYRGSEVMREVGWVIFDEIHYMRDKERGVVWEETLILLPDNVHYVFLSATIPNARQFVEWVAHLHKQPCHVVYTDYRPTPLQHYIFPVGGDGIHLVVDEMGQFKEENFNRAMACLQNMGDAAKGDTKGRKGGFRPSNSGQTNIFKMVKMIMERNFAPVIIFSFSKKDCEIYAMQMSKLDFNTMEEKKLVDEVFNNAIDVLNDEDKKLPQVENVLPLLRRGIGIHHGGLLPILKETVEILFGEGLIKALFATETFAMGLNMPARTVLFTAPRKYDGKDFRWITSGEYIQMAGRAGRRGLDEKGIVILMIDEQVSPVVGKAIVKGKPDPINSAFHLTYNMVLNLLRVEEINPEYMLERSFFQFQNQSSIPTLYNRVKELYATYNTVNVEKYDEISSYHDIRERLNRLSGEFRSFLTQPEYLLPFLQPGRLIQVKNNVGTFDWGSIVNFKKRNPKNPVKDKAVIVIDVLLRISKESKEDNPIPCRDNEEGDVEVVPIVHNLISQISSLRVHYPKDLRPLDNRKSVLKSIQETKKRFPEGLPLLNPIEDMKIQDEAFKDIVKKIELLEEKLYAHPLHKDPNVNAIYEQFLHKEELAANLKQAKQELKEAMSILQMDELKCRKRVLKRMAYCTATDVIELKGRVACELNGADELLLTEMLFNGLFNVLNVPQMVALISCFVCDEKSTEMPKSTEELSGPLRQMQDLARRIAKVSTEVNLELDEEAYVDRFKPYLMDVMYAWCKGASFLQICKMTDIFEGSIIRCMRRLEEVLRQLCQAAKSIGNIELENKFSEAIKLIKRDIVFAASLYL</sequence>
<evidence type="ECO:0000256" key="2">
    <source>
        <dbReference type="ARBA" id="ARBA00010140"/>
    </source>
</evidence>
<dbReference type="InterPro" id="IPR016438">
    <property type="entry name" value="SKI2-like"/>
</dbReference>
<dbReference type="FunFam" id="2.40.30.300:FF:000001">
    <property type="entry name" value="Mtr4 exosome RNA helicase"/>
    <property type="match status" value="1"/>
</dbReference>
<dbReference type="PANTHER" id="PTHR12131:SF7">
    <property type="entry name" value="EXOSOME RNA HELICASE MTR4"/>
    <property type="match status" value="1"/>
</dbReference>
<dbReference type="CDD" id="cd18024">
    <property type="entry name" value="DEXHc_Mtr4-like"/>
    <property type="match status" value="1"/>
</dbReference>
<dbReference type="PROSITE" id="PS51194">
    <property type="entry name" value="HELICASE_CTER"/>
    <property type="match status" value="1"/>
</dbReference>
<dbReference type="FunFam" id="3.40.50.300:FF:000141">
    <property type="entry name" value="ATP-dependent RNA helicase DOB1"/>
    <property type="match status" value="1"/>
</dbReference>
<evidence type="ECO:0000256" key="7">
    <source>
        <dbReference type="ARBA" id="ARBA00022840"/>
    </source>
</evidence>
<dbReference type="GO" id="GO:0005634">
    <property type="term" value="C:nucleus"/>
    <property type="evidence" value="ECO:0007669"/>
    <property type="project" value="UniProtKB-SubCell"/>
</dbReference>
<keyword evidence="5" id="KW-0378">Hydrolase</keyword>
<evidence type="ECO:0000256" key="8">
    <source>
        <dbReference type="ARBA" id="ARBA00023242"/>
    </source>
</evidence>
<evidence type="ECO:0000256" key="3">
    <source>
        <dbReference type="ARBA" id="ARBA00022552"/>
    </source>
</evidence>
<dbReference type="FunFam" id="3.40.50.300:FF:000083">
    <property type="entry name" value="ATP-dependent RNA helicase DOB1"/>
    <property type="match status" value="1"/>
</dbReference>
<evidence type="ECO:0000259" key="11">
    <source>
        <dbReference type="PROSITE" id="PS51194"/>
    </source>
</evidence>
<dbReference type="PANTHER" id="PTHR12131">
    <property type="entry name" value="ATP-DEPENDENT RNA AND DNA HELICASE"/>
    <property type="match status" value="1"/>
</dbReference>
<dbReference type="CDD" id="cd13154">
    <property type="entry name" value="KOW_Mtr4"/>
    <property type="match status" value="1"/>
</dbReference>
<evidence type="ECO:0000256" key="6">
    <source>
        <dbReference type="ARBA" id="ARBA00022806"/>
    </source>
</evidence>
<dbReference type="RefSeq" id="XP_014469334.1">
    <property type="nucleotide sequence ID" value="XM_014613848.1"/>
</dbReference>
<dbReference type="CDD" id="cd18795">
    <property type="entry name" value="SF2_C_Ski2"/>
    <property type="match status" value="1"/>
</dbReference>
<protein>
    <submittedName>
        <fullName evidence="13">Superkiller viralicidic activity 2-like 2</fullName>
    </submittedName>
</protein>
<name>A0A6P3WUK4_DINQU</name>
<dbReference type="GeneID" id="106741640"/>
<reference evidence="13" key="1">
    <citation type="submission" date="2025-08" db="UniProtKB">
        <authorList>
            <consortium name="RefSeq"/>
        </authorList>
    </citation>
    <scope>IDENTIFICATION</scope>
</reference>
<comment type="subcellular location">
    <subcellularLocation>
        <location evidence="1">Nucleus</location>
    </subcellularLocation>
</comment>
<dbReference type="InterPro" id="IPR050699">
    <property type="entry name" value="RNA-DNA_Helicase"/>
</dbReference>
<dbReference type="Pfam" id="PF08148">
    <property type="entry name" value="DSHCT"/>
    <property type="match status" value="1"/>
</dbReference>
<evidence type="ECO:0000256" key="1">
    <source>
        <dbReference type="ARBA" id="ARBA00004123"/>
    </source>
</evidence>
<dbReference type="OrthoDB" id="64767at2759"/>
<dbReference type="SUPFAM" id="SSF52540">
    <property type="entry name" value="P-loop containing nucleoside triphosphate hydrolases"/>
    <property type="match status" value="1"/>
</dbReference>